<keyword evidence="4 8" id="KW-0812">Transmembrane</keyword>
<evidence type="ECO:0000256" key="8">
    <source>
        <dbReference type="SAM" id="Phobius"/>
    </source>
</evidence>
<dbReference type="CDD" id="cd11484">
    <property type="entry name" value="SLC-NCS1sbd_CobB-like"/>
    <property type="match status" value="1"/>
</dbReference>
<keyword evidence="10" id="KW-1185">Reference proteome</keyword>
<comment type="caution">
    <text evidence="9">The sequence shown here is derived from an EMBL/GenBank/DDBJ whole genome shotgun (WGS) entry which is preliminary data.</text>
</comment>
<dbReference type="GO" id="GO:0005886">
    <property type="term" value="C:plasma membrane"/>
    <property type="evidence" value="ECO:0007669"/>
    <property type="project" value="TreeGrafter"/>
</dbReference>
<evidence type="ECO:0000256" key="5">
    <source>
        <dbReference type="ARBA" id="ARBA00022989"/>
    </source>
</evidence>
<feature type="transmembrane region" description="Helical" evidence="8">
    <location>
        <begin position="406"/>
        <end position="430"/>
    </location>
</feature>
<feature type="transmembrane region" description="Helical" evidence="8">
    <location>
        <begin position="40"/>
        <end position="60"/>
    </location>
</feature>
<dbReference type="PANTHER" id="PTHR31806:SF1">
    <property type="entry name" value="PURINE-CYTOSINE PERMEASE FCY2-RELATED"/>
    <property type="match status" value="1"/>
</dbReference>
<dbReference type="STRING" id="371042.NG99_17705"/>
<feature type="transmembrane region" description="Helical" evidence="8">
    <location>
        <begin position="333"/>
        <end position="352"/>
    </location>
</feature>
<comment type="similarity">
    <text evidence="2 7">Belongs to the purine-cytosine permease (2.A.39) family.</text>
</comment>
<dbReference type="eggNOG" id="COG1457">
    <property type="taxonomic scope" value="Bacteria"/>
</dbReference>
<feature type="transmembrane region" description="Helical" evidence="8">
    <location>
        <begin position="289"/>
        <end position="312"/>
    </location>
</feature>
<dbReference type="EMBL" id="JRUQ01000050">
    <property type="protein sequence ID" value="KGT90514.1"/>
    <property type="molecule type" value="Genomic_DNA"/>
</dbReference>
<accession>A0A0A3YYG3</accession>
<sequence>MSSASSAQQNSRRAESKLIETRSIDYIPESERHGSVFSQFTLWFGGNLQITAIVTGALTVVLGGDVVWSLTGLLVGQIIGAGIMALHAVQGPRLGLPQMITCRTQFGVYGAVIPLVLVCVMYIGFSASGTVLAGQALAHLASISDRAGIVAFGLIIIVVAALGYRLIHGLGKVASVVGVLTFIYLFFRLLLENDVGALLSNSHFSLSMFLLAMSLSSSWQIAFCPYVSDYSRYLPRNVSAGKTFAAVFAGTALGTQLSMTLGVVAAALAGKAFSGNEVGYIVGLGSTGTMALVLYFAICFGKITFTTLNAYGSFMSLTTIVCGFRKTATITRAGRITFIICMVAISCAIAILSEPSFLKSFTQFLLFLLAFFVPWSAMNLMDYYFITRGHIDIPALSNPDGRYKRWNLAGIGTYAVGVLIQLPFISNGFYSGSLVYLFDGNDISWIIGWIFTALCWLLVNRQSKAVRLEATIFPEG</sequence>
<dbReference type="InterPro" id="IPR001248">
    <property type="entry name" value="Pur-cyt_permease"/>
</dbReference>
<evidence type="ECO:0000313" key="10">
    <source>
        <dbReference type="Proteomes" id="UP000030351"/>
    </source>
</evidence>
<proteinExistence type="inferred from homology"/>
<name>A0A0A3YYG3_9GAMM</name>
<evidence type="ECO:0000256" key="2">
    <source>
        <dbReference type="ARBA" id="ARBA00008974"/>
    </source>
</evidence>
<evidence type="ECO:0000256" key="3">
    <source>
        <dbReference type="ARBA" id="ARBA00022448"/>
    </source>
</evidence>
<feature type="transmembrane region" description="Helical" evidence="8">
    <location>
        <begin position="173"/>
        <end position="191"/>
    </location>
</feature>
<gene>
    <name evidence="9" type="ORF">NG99_17705</name>
</gene>
<dbReference type="AlphaFoldDB" id="A0A0A3YYG3"/>
<keyword evidence="5 8" id="KW-1133">Transmembrane helix</keyword>
<dbReference type="OrthoDB" id="9809167at2"/>
<feature type="transmembrane region" description="Helical" evidence="8">
    <location>
        <begin position="442"/>
        <end position="459"/>
    </location>
</feature>
<reference evidence="9 10" key="1">
    <citation type="submission" date="2014-10" db="EMBL/GenBank/DDBJ databases">
        <title>Genome sequence of Erwinia typographi M043b.</title>
        <authorList>
            <person name="Chan K.-G."/>
            <person name="Tan W.-S."/>
        </authorList>
    </citation>
    <scope>NUCLEOTIDE SEQUENCE [LARGE SCALE GENOMIC DNA]</scope>
    <source>
        <strain evidence="9 10">M043b</strain>
    </source>
</reference>
<feature type="transmembrane region" description="Helical" evidence="8">
    <location>
        <begin position="147"/>
        <end position="166"/>
    </location>
</feature>
<feature type="transmembrane region" description="Helical" evidence="8">
    <location>
        <begin position="244"/>
        <end position="269"/>
    </location>
</feature>
<dbReference type="InterPro" id="IPR026030">
    <property type="entry name" value="Pur-cyt_permease_Fcy2/21/22"/>
</dbReference>
<dbReference type="GO" id="GO:0022857">
    <property type="term" value="F:transmembrane transporter activity"/>
    <property type="evidence" value="ECO:0007669"/>
    <property type="project" value="InterPro"/>
</dbReference>
<feature type="transmembrane region" description="Helical" evidence="8">
    <location>
        <begin position="106"/>
        <end position="127"/>
    </location>
</feature>
<organism evidence="9 10">
    <name type="scientific">Erwinia typographi</name>
    <dbReference type="NCBI Taxonomy" id="371042"/>
    <lineage>
        <taxon>Bacteria</taxon>
        <taxon>Pseudomonadati</taxon>
        <taxon>Pseudomonadota</taxon>
        <taxon>Gammaproteobacteria</taxon>
        <taxon>Enterobacterales</taxon>
        <taxon>Erwiniaceae</taxon>
        <taxon>Erwinia</taxon>
    </lineage>
</organism>
<dbReference type="PANTHER" id="PTHR31806">
    <property type="entry name" value="PURINE-CYTOSINE PERMEASE FCY2-RELATED"/>
    <property type="match status" value="1"/>
</dbReference>
<feature type="transmembrane region" description="Helical" evidence="8">
    <location>
        <begin position="66"/>
        <end position="86"/>
    </location>
</feature>
<dbReference type="Pfam" id="PF02133">
    <property type="entry name" value="Transp_cyt_pur"/>
    <property type="match status" value="1"/>
</dbReference>
<evidence type="ECO:0000313" key="9">
    <source>
        <dbReference type="EMBL" id="KGT90514.1"/>
    </source>
</evidence>
<dbReference type="Proteomes" id="UP000030351">
    <property type="component" value="Unassembled WGS sequence"/>
</dbReference>
<evidence type="ECO:0000256" key="7">
    <source>
        <dbReference type="PIRNR" id="PIRNR002744"/>
    </source>
</evidence>
<feature type="transmembrane region" description="Helical" evidence="8">
    <location>
        <begin position="203"/>
        <end position="223"/>
    </location>
</feature>
<dbReference type="Gene3D" id="1.10.4160.10">
    <property type="entry name" value="Hydantoin permease"/>
    <property type="match status" value="1"/>
</dbReference>
<evidence type="ECO:0000256" key="4">
    <source>
        <dbReference type="ARBA" id="ARBA00022692"/>
    </source>
</evidence>
<evidence type="ECO:0000256" key="6">
    <source>
        <dbReference type="ARBA" id="ARBA00023136"/>
    </source>
</evidence>
<evidence type="ECO:0000256" key="1">
    <source>
        <dbReference type="ARBA" id="ARBA00004141"/>
    </source>
</evidence>
<keyword evidence="3 7" id="KW-0813">Transport</keyword>
<keyword evidence="6 7" id="KW-0472">Membrane</keyword>
<protein>
    <submittedName>
        <fullName evidence="9">Sulfonate ABC transporter substrate-binding protein</fullName>
    </submittedName>
</protein>
<dbReference type="RefSeq" id="WP_034895793.1">
    <property type="nucleotide sequence ID" value="NZ_JRUQ01000050.1"/>
</dbReference>
<feature type="transmembrane region" description="Helical" evidence="8">
    <location>
        <begin position="364"/>
        <end position="385"/>
    </location>
</feature>
<dbReference type="PIRSF" id="PIRSF002744">
    <property type="entry name" value="Pur-cyt_permease"/>
    <property type="match status" value="1"/>
</dbReference>
<comment type="subcellular location">
    <subcellularLocation>
        <location evidence="1">Membrane</location>
        <topology evidence="1">Multi-pass membrane protein</topology>
    </subcellularLocation>
</comment>